<feature type="region of interest" description="Disordered" evidence="1">
    <location>
        <begin position="1"/>
        <end position="94"/>
    </location>
</feature>
<dbReference type="AlphaFoldDB" id="A8N4S2"/>
<dbReference type="EMBL" id="AACS02000003">
    <property type="protein sequence ID" value="EAU91951.2"/>
    <property type="molecule type" value="Genomic_DNA"/>
</dbReference>
<accession>A8N4S2</accession>
<protein>
    <submittedName>
        <fullName evidence="2">Uncharacterized protein</fullName>
    </submittedName>
</protein>
<dbReference type="VEuPathDB" id="FungiDB:CC1G_11137"/>
<dbReference type="RefSeq" id="XP_001829867.2">
    <property type="nucleotide sequence ID" value="XM_001829815.2"/>
</dbReference>
<dbReference type="InParanoid" id="A8N4S2"/>
<dbReference type="OrthoDB" id="3066826at2759"/>
<name>A8N4S2_COPC7</name>
<dbReference type="KEGG" id="cci:CC1G_11137"/>
<evidence type="ECO:0000313" key="2">
    <source>
        <dbReference type="EMBL" id="EAU91951.2"/>
    </source>
</evidence>
<keyword evidence="3" id="KW-1185">Reference proteome</keyword>
<dbReference type="Proteomes" id="UP000001861">
    <property type="component" value="Unassembled WGS sequence"/>
</dbReference>
<evidence type="ECO:0000256" key="1">
    <source>
        <dbReference type="SAM" id="MobiDB-lite"/>
    </source>
</evidence>
<feature type="compositionally biased region" description="Polar residues" evidence="1">
    <location>
        <begin position="25"/>
        <end position="35"/>
    </location>
</feature>
<dbReference type="GeneID" id="6006304"/>
<dbReference type="HOGENOM" id="CLU_1288838_0_0_1"/>
<gene>
    <name evidence="2" type="ORF">CC1G_11137</name>
</gene>
<proteinExistence type="predicted"/>
<evidence type="ECO:0000313" key="3">
    <source>
        <dbReference type="Proteomes" id="UP000001861"/>
    </source>
</evidence>
<reference evidence="2 3" key="1">
    <citation type="journal article" date="2010" name="Proc. Natl. Acad. Sci. U.S.A.">
        <title>Insights into evolution of multicellular fungi from the assembled chromosomes of the mushroom Coprinopsis cinerea (Coprinus cinereus).</title>
        <authorList>
            <person name="Stajich J.E."/>
            <person name="Wilke S.K."/>
            <person name="Ahren D."/>
            <person name="Au C.H."/>
            <person name="Birren B.W."/>
            <person name="Borodovsky M."/>
            <person name="Burns C."/>
            <person name="Canback B."/>
            <person name="Casselton L.A."/>
            <person name="Cheng C.K."/>
            <person name="Deng J."/>
            <person name="Dietrich F.S."/>
            <person name="Fargo D.C."/>
            <person name="Farman M.L."/>
            <person name="Gathman A.C."/>
            <person name="Goldberg J."/>
            <person name="Guigo R."/>
            <person name="Hoegger P.J."/>
            <person name="Hooker J.B."/>
            <person name="Huggins A."/>
            <person name="James T.Y."/>
            <person name="Kamada T."/>
            <person name="Kilaru S."/>
            <person name="Kodira C."/>
            <person name="Kues U."/>
            <person name="Kupfer D."/>
            <person name="Kwan H.S."/>
            <person name="Lomsadze A."/>
            <person name="Li W."/>
            <person name="Lilly W.W."/>
            <person name="Ma L.J."/>
            <person name="Mackey A.J."/>
            <person name="Manning G."/>
            <person name="Martin F."/>
            <person name="Muraguchi H."/>
            <person name="Natvig D.O."/>
            <person name="Palmerini H."/>
            <person name="Ramesh M.A."/>
            <person name="Rehmeyer C.J."/>
            <person name="Roe B.A."/>
            <person name="Shenoy N."/>
            <person name="Stanke M."/>
            <person name="Ter-Hovhannisyan V."/>
            <person name="Tunlid A."/>
            <person name="Velagapudi R."/>
            <person name="Vision T.J."/>
            <person name="Zeng Q."/>
            <person name="Zolan M.E."/>
            <person name="Pukkila P.J."/>
        </authorList>
    </citation>
    <scope>NUCLEOTIDE SEQUENCE [LARGE SCALE GENOMIC DNA]</scope>
    <source>
        <strain evidence="3">Okayama-7 / 130 / ATCC MYA-4618 / FGSC 9003</strain>
    </source>
</reference>
<organism evidence="2 3">
    <name type="scientific">Coprinopsis cinerea (strain Okayama-7 / 130 / ATCC MYA-4618 / FGSC 9003)</name>
    <name type="common">Inky cap fungus</name>
    <name type="synonym">Hormographiella aspergillata</name>
    <dbReference type="NCBI Taxonomy" id="240176"/>
    <lineage>
        <taxon>Eukaryota</taxon>
        <taxon>Fungi</taxon>
        <taxon>Dikarya</taxon>
        <taxon>Basidiomycota</taxon>
        <taxon>Agaricomycotina</taxon>
        <taxon>Agaricomycetes</taxon>
        <taxon>Agaricomycetidae</taxon>
        <taxon>Agaricales</taxon>
        <taxon>Agaricineae</taxon>
        <taxon>Psathyrellaceae</taxon>
        <taxon>Coprinopsis</taxon>
    </lineage>
</organism>
<comment type="caution">
    <text evidence="2">The sequence shown here is derived from an EMBL/GenBank/DDBJ whole genome shotgun (WGS) entry which is preliminary data.</text>
</comment>
<sequence length="214" mass="22908">MLNLPVELPSSLKNLNNTRREDAETSSLDASSSETAPFLLPPSDVKSKDGPIALEGEDKLAPRVHQTTNPIDLSPPGYSPSDASTSISGPAATAPQYSRDYIDDEALALENAARSLEIAAANSEDPAVRRTLLKKAERLRDKKNDAIWFGRNEGGVFRKIGGGVVLIVTIPIFLTGAVLEGTGAMLNASGVMVREIGVGLKTVHTWTVDKLRLY</sequence>